<evidence type="ECO:0000256" key="2">
    <source>
        <dbReference type="ARBA" id="ARBA00022741"/>
    </source>
</evidence>
<protein>
    <submittedName>
        <fullName evidence="4">Uncharacterized protein</fullName>
    </submittedName>
</protein>
<dbReference type="Gene3D" id="2.60.34.10">
    <property type="entry name" value="Substrate Binding Domain Of DNAk, Chain A, domain 1"/>
    <property type="match status" value="1"/>
</dbReference>
<dbReference type="EMBL" id="CAJGYM010000049">
    <property type="protein sequence ID" value="CAD6194974.1"/>
    <property type="molecule type" value="Genomic_DNA"/>
</dbReference>
<dbReference type="OrthoDB" id="5788289at2759"/>
<comment type="caution">
    <text evidence="4">The sequence shown here is derived from an EMBL/GenBank/DDBJ whole genome shotgun (WGS) entry which is preliminary data.</text>
</comment>
<dbReference type="InterPro" id="IPR043129">
    <property type="entry name" value="ATPase_NBD"/>
</dbReference>
<proteinExistence type="inferred from homology"/>
<dbReference type="Pfam" id="PF00012">
    <property type="entry name" value="HSP70"/>
    <property type="match status" value="1"/>
</dbReference>
<gene>
    <name evidence="4" type="ORF">CAUJ_LOCUS10893</name>
</gene>
<evidence type="ECO:0000313" key="5">
    <source>
        <dbReference type="Proteomes" id="UP000835052"/>
    </source>
</evidence>
<reference evidence="4" key="1">
    <citation type="submission" date="2020-10" db="EMBL/GenBank/DDBJ databases">
        <authorList>
            <person name="Kikuchi T."/>
        </authorList>
    </citation>
    <scope>NUCLEOTIDE SEQUENCE</scope>
    <source>
        <strain evidence="4">NKZ352</strain>
    </source>
</reference>
<dbReference type="GO" id="GO:0140662">
    <property type="term" value="F:ATP-dependent protein folding chaperone"/>
    <property type="evidence" value="ECO:0007669"/>
    <property type="project" value="InterPro"/>
</dbReference>
<dbReference type="InterPro" id="IPR029047">
    <property type="entry name" value="HSP70_peptide-bd_sf"/>
</dbReference>
<dbReference type="InterPro" id="IPR013126">
    <property type="entry name" value="Hsp_70_fam"/>
</dbReference>
<evidence type="ECO:0000256" key="1">
    <source>
        <dbReference type="ARBA" id="ARBA00007381"/>
    </source>
</evidence>
<dbReference type="GO" id="GO:0006950">
    <property type="term" value="P:response to stress"/>
    <property type="evidence" value="ECO:0007669"/>
    <property type="project" value="UniProtKB-ARBA"/>
</dbReference>
<dbReference type="PANTHER" id="PTHR19375">
    <property type="entry name" value="HEAT SHOCK PROTEIN 70KDA"/>
    <property type="match status" value="1"/>
</dbReference>
<dbReference type="Gene3D" id="3.30.420.40">
    <property type="match status" value="2"/>
</dbReference>
<dbReference type="InterPro" id="IPR018181">
    <property type="entry name" value="Heat_shock_70_CS"/>
</dbReference>
<dbReference type="SUPFAM" id="SSF53067">
    <property type="entry name" value="Actin-like ATPase domain"/>
    <property type="match status" value="1"/>
</dbReference>
<keyword evidence="3" id="KW-0067">ATP-binding</keyword>
<dbReference type="PRINTS" id="PR00301">
    <property type="entry name" value="HEATSHOCK70"/>
</dbReference>
<dbReference type="AlphaFoldDB" id="A0A8S1HGW5"/>
<comment type="similarity">
    <text evidence="1">Belongs to the heat shock protein 70 family.</text>
</comment>
<keyword evidence="5" id="KW-1185">Reference proteome</keyword>
<organism evidence="4 5">
    <name type="scientific">Caenorhabditis auriculariae</name>
    <dbReference type="NCBI Taxonomy" id="2777116"/>
    <lineage>
        <taxon>Eukaryota</taxon>
        <taxon>Metazoa</taxon>
        <taxon>Ecdysozoa</taxon>
        <taxon>Nematoda</taxon>
        <taxon>Chromadorea</taxon>
        <taxon>Rhabditida</taxon>
        <taxon>Rhabditina</taxon>
        <taxon>Rhabditomorpha</taxon>
        <taxon>Rhabditoidea</taxon>
        <taxon>Rhabditidae</taxon>
        <taxon>Peloderinae</taxon>
        <taxon>Caenorhabditis</taxon>
    </lineage>
</organism>
<dbReference type="PROSITE" id="PS01036">
    <property type="entry name" value="HSP70_3"/>
    <property type="match status" value="1"/>
</dbReference>
<name>A0A8S1HGW5_9PELO</name>
<sequence>MVHVERAIREAHMRKGQIDEIVLVGGSTRIPRLKEILREAFPSGTKICETIHPDEAVAYGAAVISAVLTGVEEVQDMRMNDMIPLSIGIECKRNYMSVMIKRGTYFPCKHTMVYQNTHDFQTVIDISIYEGERALCAANNHLGNISMSIEPRRRGETIIEVTLEVDHNGILQVTAVDVNTKAAISAPILYDHCTYTRVCLSVVL</sequence>
<dbReference type="Proteomes" id="UP000835052">
    <property type="component" value="Unassembled WGS sequence"/>
</dbReference>
<accession>A0A8S1HGW5</accession>
<evidence type="ECO:0000256" key="3">
    <source>
        <dbReference type="ARBA" id="ARBA00022840"/>
    </source>
</evidence>
<dbReference type="SUPFAM" id="SSF100920">
    <property type="entry name" value="Heat shock protein 70kD (HSP70), peptide-binding domain"/>
    <property type="match status" value="1"/>
</dbReference>
<evidence type="ECO:0000313" key="4">
    <source>
        <dbReference type="EMBL" id="CAD6194974.1"/>
    </source>
</evidence>
<dbReference type="GO" id="GO:0005524">
    <property type="term" value="F:ATP binding"/>
    <property type="evidence" value="ECO:0007669"/>
    <property type="project" value="UniProtKB-KW"/>
</dbReference>
<keyword evidence="2" id="KW-0547">Nucleotide-binding</keyword>